<evidence type="ECO:0000313" key="4">
    <source>
        <dbReference type="EMBL" id="GCL62597.1"/>
    </source>
</evidence>
<reference evidence="5" key="1">
    <citation type="submission" date="2019-03" db="EMBL/GenBank/DDBJ databases">
        <title>Aquabacterium pictum sp.nov., the first bacteriochlorophyll a-containing freshwater bacterium in the genus Aquabacterium of the class Betaproteobacteria.</title>
        <authorList>
            <person name="Hirose S."/>
            <person name="Tank M."/>
            <person name="Hara E."/>
            <person name="Tamaki H."/>
            <person name="Takaichi S."/>
            <person name="Haruta S."/>
            <person name="Hanada S."/>
        </authorList>
    </citation>
    <scope>NUCLEOTIDE SEQUENCE [LARGE SCALE GENOMIC DNA]</scope>
    <source>
        <strain evidence="5">W35</strain>
    </source>
</reference>
<dbReference type="AlphaFoldDB" id="A0A480AQN6"/>
<evidence type="ECO:0000313" key="5">
    <source>
        <dbReference type="Proteomes" id="UP000301751"/>
    </source>
</evidence>
<sequence length="242" mass="25188">MSAADAAPLMPDTLQWLPASGQPEQLMLLLHGWGASAADMAPLARTLQAAFPQAALLAPQGFEPVDSGLAGRQWFSLDGVTEDTRPARVAAVLPRLADWVRAAQQASGVGPAATALVGFSQGAILALELAQLHDGLAGRVLSFAGRYAALPTVPLAHTTLHFFHGATDTVIPAAQSRLAMERLAALQGDATIDIASGVGHTLPPALMQCAVQRLQTHIPHRTWMAAMGAVPGLAGRQPLDDD</sequence>
<keyword evidence="5" id="KW-1185">Reference proteome</keyword>
<gene>
    <name evidence="4" type="ORF">AQPW35_16780</name>
</gene>
<dbReference type="InterPro" id="IPR050565">
    <property type="entry name" value="LYPA1-2/EST-like"/>
</dbReference>
<dbReference type="SUPFAM" id="SSF53474">
    <property type="entry name" value="alpha/beta-Hydrolases"/>
    <property type="match status" value="1"/>
</dbReference>
<dbReference type="PANTHER" id="PTHR10655">
    <property type="entry name" value="LYSOPHOSPHOLIPASE-RELATED"/>
    <property type="match status" value="1"/>
</dbReference>
<proteinExistence type="inferred from homology"/>
<evidence type="ECO:0000256" key="2">
    <source>
        <dbReference type="ARBA" id="ARBA00022801"/>
    </source>
</evidence>
<name>A0A480AQN6_9BURK</name>
<dbReference type="Gene3D" id="3.40.50.1820">
    <property type="entry name" value="alpha/beta hydrolase"/>
    <property type="match status" value="1"/>
</dbReference>
<dbReference type="Proteomes" id="UP000301751">
    <property type="component" value="Unassembled WGS sequence"/>
</dbReference>
<comment type="similarity">
    <text evidence="1">Belongs to the AB hydrolase superfamily. AB hydrolase 2 family.</text>
</comment>
<evidence type="ECO:0000256" key="1">
    <source>
        <dbReference type="ARBA" id="ARBA00006499"/>
    </source>
</evidence>
<dbReference type="RefSeq" id="WP_373282481.1">
    <property type="nucleotide sequence ID" value="NZ_BJCL01000003.1"/>
</dbReference>
<dbReference type="InterPro" id="IPR029058">
    <property type="entry name" value="AB_hydrolase_fold"/>
</dbReference>
<accession>A0A480AQN6</accession>
<dbReference type="PANTHER" id="PTHR10655:SF17">
    <property type="entry name" value="LYSOPHOSPHOLIPASE-LIKE PROTEIN 1"/>
    <property type="match status" value="1"/>
</dbReference>
<dbReference type="EMBL" id="BJCL01000003">
    <property type="protein sequence ID" value="GCL62597.1"/>
    <property type="molecule type" value="Genomic_DNA"/>
</dbReference>
<dbReference type="NCBIfam" id="NF008525">
    <property type="entry name" value="PRK11460.1"/>
    <property type="match status" value="1"/>
</dbReference>
<dbReference type="Pfam" id="PF02230">
    <property type="entry name" value="Abhydrolase_2"/>
    <property type="match status" value="1"/>
</dbReference>
<comment type="caution">
    <text evidence="4">The sequence shown here is derived from an EMBL/GenBank/DDBJ whole genome shotgun (WGS) entry which is preliminary data.</text>
</comment>
<dbReference type="GO" id="GO:0016787">
    <property type="term" value="F:hydrolase activity"/>
    <property type="evidence" value="ECO:0007669"/>
    <property type="project" value="UniProtKB-KW"/>
</dbReference>
<evidence type="ECO:0000259" key="3">
    <source>
        <dbReference type="Pfam" id="PF02230"/>
    </source>
</evidence>
<dbReference type="InterPro" id="IPR003140">
    <property type="entry name" value="PLipase/COase/thioEstase"/>
</dbReference>
<keyword evidence="2" id="KW-0378">Hydrolase</keyword>
<feature type="domain" description="Phospholipase/carboxylesterase/thioesterase" evidence="3">
    <location>
        <begin position="21"/>
        <end position="218"/>
    </location>
</feature>
<organism evidence="4 5">
    <name type="scientific">Pseudaquabacterium pictum</name>
    <dbReference type="NCBI Taxonomy" id="2315236"/>
    <lineage>
        <taxon>Bacteria</taxon>
        <taxon>Pseudomonadati</taxon>
        <taxon>Pseudomonadota</taxon>
        <taxon>Betaproteobacteria</taxon>
        <taxon>Burkholderiales</taxon>
        <taxon>Sphaerotilaceae</taxon>
        <taxon>Pseudaquabacterium</taxon>
    </lineage>
</organism>
<protein>
    <submittedName>
        <fullName evidence="4">Esterase</fullName>
    </submittedName>
</protein>